<reference evidence="2" key="1">
    <citation type="submission" date="2015-06" db="EMBL/GenBank/DDBJ databases">
        <authorList>
            <person name="Hoefler B.C."/>
            <person name="Straight P.D."/>
        </authorList>
    </citation>
    <scope>NUCLEOTIDE SEQUENCE</scope>
</reference>
<proteinExistence type="predicted"/>
<accession>A0A0K8UPE2</accession>
<dbReference type="EMBL" id="GDHF01023863">
    <property type="protein sequence ID" value="JAI28451.1"/>
    <property type="molecule type" value="Transcribed_RNA"/>
</dbReference>
<organism evidence="2">
    <name type="scientific">Bactrocera latifrons</name>
    <name type="common">Malaysian fruit fly</name>
    <name type="synonym">Chaetodacus latifrons</name>
    <dbReference type="NCBI Taxonomy" id="174628"/>
    <lineage>
        <taxon>Eukaryota</taxon>
        <taxon>Metazoa</taxon>
        <taxon>Ecdysozoa</taxon>
        <taxon>Arthropoda</taxon>
        <taxon>Hexapoda</taxon>
        <taxon>Insecta</taxon>
        <taxon>Pterygota</taxon>
        <taxon>Neoptera</taxon>
        <taxon>Endopterygota</taxon>
        <taxon>Diptera</taxon>
        <taxon>Brachycera</taxon>
        <taxon>Muscomorpha</taxon>
        <taxon>Tephritoidea</taxon>
        <taxon>Tephritidae</taxon>
        <taxon>Bactrocera</taxon>
        <taxon>Bactrocera</taxon>
    </lineage>
</organism>
<sequence length="114" mass="13439">NQNFSNLNNNNSEHTFNNNRFNNGNFNNNLRLQQVQPQRNYNQRMGYQNNQPRPTPMDADSSIHTRNRMLQKPTTFNQTNLEKRPHGSTQQNVQPPTKTQRINNIKEDNFLGQN</sequence>
<feature type="region of interest" description="Disordered" evidence="1">
    <location>
        <begin position="1"/>
        <end position="114"/>
    </location>
</feature>
<protein>
    <submittedName>
        <fullName evidence="2">Uncharacterized protein</fullName>
    </submittedName>
</protein>
<feature type="compositionally biased region" description="Low complexity" evidence="1">
    <location>
        <begin position="1"/>
        <end position="29"/>
    </location>
</feature>
<name>A0A0K8UPE2_BACLA</name>
<feature type="compositionally biased region" description="Polar residues" evidence="1">
    <location>
        <begin position="87"/>
        <end position="103"/>
    </location>
</feature>
<gene>
    <name evidence="2" type="ORF">c1_g1_i2</name>
</gene>
<feature type="compositionally biased region" description="Polar residues" evidence="1">
    <location>
        <begin position="30"/>
        <end position="52"/>
    </location>
</feature>
<feature type="non-terminal residue" evidence="2">
    <location>
        <position position="1"/>
    </location>
</feature>
<evidence type="ECO:0000256" key="1">
    <source>
        <dbReference type="SAM" id="MobiDB-lite"/>
    </source>
</evidence>
<feature type="compositionally biased region" description="Basic and acidic residues" evidence="1">
    <location>
        <begin position="104"/>
        <end position="114"/>
    </location>
</feature>
<dbReference type="AlphaFoldDB" id="A0A0K8UPE2"/>
<evidence type="ECO:0000313" key="2">
    <source>
        <dbReference type="EMBL" id="JAI28451.1"/>
    </source>
</evidence>